<dbReference type="CDD" id="cd00051">
    <property type="entry name" value="EFh"/>
    <property type="match status" value="1"/>
</dbReference>
<dbReference type="SMART" id="SM00054">
    <property type="entry name" value="EFh"/>
    <property type="match status" value="2"/>
</dbReference>
<dbReference type="OMA" id="WEFDENM"/>
<dbReference type="Proteomes" id="UP000001876">
    <property type="component" value="Unassembled WGS sequence"/>
</dbReference>
<evidence type="ECO:0000256" key="1">
    <source>
        <dbReference type="ARBA" id="ARBA00022737"/>
    </source>
</evidence>
<dbReference type="GeneID" id="9681689"/>
<dbReference type="EMBL" id="GG663736">
    <property type="protein sequence ID" value="EEH59351.1"/>
    <property type="molecule type" value="Genomic_DNA"/>
</dbReference>
<dbReference type="AlphaFoldDB" id="C1MKD3"/>
<dbReference type="PROSITE" id="PS50222">
    <property type="entry name" value="EF_HAND_2"/>
    <property type="match status" value="1"/>
</dbReference>
<dbReference type="OrthoDB" id="26525at2759"/>
<reference evidence="3 4" key="1">
    <citation type="journal article" date="2009" name="Science">
        <title>Green evolution and dynamic adaptations revealed by genomes of the marine picoeukaryotes Micromonas.</title>
        <authorList>
            <person name="Worden A.Z."/>
            <person name="Lee J.H."/>
            <person name="Mock T."/>
            <person name="Rouze P."/>
            <person name="Simmons M.P."/>
            <person name="Aerts A.L."/>
            <person name="Allen A.E."/>
            <person name="Cuvelier M.L."/>
            <person name="Derelle E."/>
            <person name="Everett M.V."/>
            <person name="Foulon E."/>
            <person name="Grimwood J."/>
            <person name="Gundlach H."/>
            <person name="Henrissat B."/>
            <person name="Napoli C."/>
            <person name="McDonald S.M."/>
            <person name="Parker M.S."/>
            <person name="Rombauts S."/>
            <person name="Salamov A."/>
            <person name="Von Dassow P."/>
            <person name="Badger J.H."/>
            <person name="Coutinho P.M."/>
            <person name="Demir E."/>
            <person name="Dubchak I."/>
            <person name="Gentemann C."/>
            <person name="Eikrem W."/>
            <person name="Gready J.E."/>
            <person name="John U."/>
            <person name="Lanier W."/>
            <person name="Lindquist E.A."/>
            <person name="Lucas S."/>
            <person name="Mayer K.F."/>
            <person name="Moreau H."/>
            <person name="Not F."/>
            <person name="Otillar R."/>
            <person name="Panaud O."/>
            <person name="Pangilinan J."/>
            <person name="Paulsen I."/>
            <person name="Piegu B."/>
            <person name="Poliakov A."/>
            <person name="Robbens S."/>
            <person name="Schmutz J."/>
            <person name="Toulza E."/>
            <person name="Wyss T."/>
            <person name="Zelensky A."/>
            <person name="Zhou K."/>
            <person name="Armbrust E.V."/>
            <person name="Bhattacharya D."/>
            <person name="Goodenough U.W."/>
            <person name="Van de Peer Y."/>
            <person name="Grigoriev I.V."/>
        </authorList>
    </citation>
    <scope>NUCLEOTIDE SEQUENCE [LARGE SCALE GENOMIC DNA]</scope>
    <source>
        <strain evidence="3 4">CCMP1545</strain>
    </source>
</reference>
<proteinExistence type="predicted"/>
<dbReference type="STRING" id="564608.C1MKD3"/>
<dbReference type="PANTHER" id="PTHR23048">
    <property type="entry name" value="MYOSIN LIGHT CHAIN 1, 3"/>
    <property type="match status" value="1"/>
</dbReference>
<dbReference type="InterPro" id="IPR011992">
    <property type="entry name" value="EF-hand-dom_pair"/>
</dbReference>
<dbReference type="Pfam" id="PF13499">
    <property type="entry name" value="EF-hand_7"/>
    <property type="match status" value="1"/>
</dbReference>
<evidence type="ECO:0000259" key="2">
    <source>
        <dbReference type="PROSITE" id="PS50222"/>
    </source>
</evidence>
<accession>C1MKD3</accession>
<protein>
    <submittedName>
        <fullName evidence="3">Outer dynein arm docking complex 3</fullName>
    </submittedName>
</protein>
<dbReference type="KEGG" id="mpp:MICPUCDRAFT_49419"/>
<dbReference type="GO" id="GO:0016460">
    <property type="term" value="C:myosin II complex"/>
    <property type="evidence" value="ECO:0007669"/>
    <property type="project" value="TreeGrafter"/>
</dbReference>
<evidence type="ECO:0000313" key="3">
    <source>
        <dbReference type="EMBL" id="EEH59351.1"/>
    </source>
</evidence>
<dbReference type="FunFam" id="1.10.238.10:FF:000178">
    <property type="entry name" value="Calmodulin-2 A"/>
    <property type="match status" value="1"/>
</dbReference>
<dbReference type="eggNOG" id="KOG0027">
    <property type="taxonomic scope" value="Eukaryota"/>
</dbReference>
<feature type="domain" description="EF-hand" evidence="2">
    <location>
        <begin position="13"/>
        <end position="48"/>
    </location>
</feature>
<sequence>MAQAARERFAKKNEAEDLLRAFRRLDTRGDGKIDADELSSVFRILGHTAKKTEIEDMIWEVDDDCDMCVNWPEFQTMYNRCRQDKTGYEPRRLFNVVEFLMNDKDDSGTVSIEEAMQILYLRFGKGLLDSHLEDMFGTSDANSTSDLTLTEFLNSLHLSQAKHLRSTAKSHQQKR</sequence>
<dbReference type="Gene3D" id="1.10.238.10">
    <property type="entry name" value="EF-hand"/>
    <property type="match status" value="2"/>
</dbReference>
<keyword evidence="4" id="KW-1185">Reference proteome</keyword>
<dbReference type="RefSeq" id="XP_003055975.1">
    <property type="nucleotide sequence ID" value="XM_003055929.1"/>
</dbReference>
<dbReference type="PANTHER" id="PTHR23048:SF0">
    <property type="entry name" value="CALMODULIN LIKE 3"/>
    <property type="match status" value="1"/>
</dbReference>
<dbReference type="InterPro" id="IPR050230">
    <property type="entry name" value="CALM/Myosin/TropC-like"/>
</dbReference>
<gene>
    <name evidence="3" type="primary">ODA-DC3</name>
    <name evidence="3" type="ORF">MICPUCDRAFT_49419</name>
</gene>
<dbReference type="SUPFAM" id="SSF47473">
    <property type="entry name" value="EF-hand"/>
    <property type="match status" value="1"/>
</dbReference>
<dbReference type="GO" id="GO:0005509">
    <property type="term" value="F:calcium ion binding"/>
    <property type="evidence" value="ECO:0007669"/>
    <property type="project" value="InterPro"/>
</dbReference>
<evidence type="ECO:0000313" key="4">
    <source>
        <dbReference type="Proteomes" id="UP000001876"/>
    </source>
</evidence>
<dbReference type="InterPro" id="IPR002048">
    <property type="entry name" value="EF_hand_dom"/>
</dbReference>
<organism evidence="4">
    <name type="scientific">Micromonas pusilla (strain CCMP1545)</name>
    <name type="common">Picoplanktonic green alga</name>
    <dbReference type="NCBI Taxonomy" id="564608"/>
    <lineage>
        <taxon>Eukaryota</taxon>
        <taxon>Viridiplantae</taxon>
        <taxon>Chlorophyta</taxon>
        <taxon>Mamiellophyceae</taxon>
        <taxon>Mamiellales</taxon>
        <taxon>Mamiellaceae</taxon>
        <taxon>Micromonas</taxon>
    </lineage>
</organism>
<name>C1MKD3_MICPC</name>
<keyword evidence="1" id="KW-0677">Repeat</keyword>